<comment type="miscellaneous">
    <text evidence="9">The a and c carboxylates of hydrogenobyrinate are activated for nucleophilic attack via formation of a phosphorylated intermediate by ATP. CobB catalyzes first the amidation of the c-carboxylate, and then that of the a-carboxylate.</text>
</comment>
<comment type="similarity">
    <text evidence="2">Belongs to the CobB/CobQ family. CobQ subfamily.</text>
</comment>
<dbReference type="GO" id="GO:0009236">
    <property type="term" value="P:cobalamin biosynthetic process"/>
    <property type="evidence" value="ECO:0007669"/>
    <property type="project" value="UniProtKB-UniRule"/>
</dbReference>
<gene>
    <name evidence="9" type="primary">cobB</name>
    <name evidence="12" type="ORF">SAMN06265338_11088</name>
</gene>
<evidence type="ECO:0000256" key="3">
    <source>
        <dbReference type="ARBA" id="ARBA00022573"/>
    </source>
</evidence>
<dbReference type="SUPFAM" id="SSF52317">
    <property type="entry name" value="Class I glutamine amidotransferase-like"/>
    <property type="match status" value="1"/>
</dbReference>
<sequence>MSPRGLLIAAPRSGGGKTTVALGLMRALREKGLRVGAVKSGPDYIDSAFHSAATGRASLNLDTWAMDKPLVAGLAATAAEDADLLIAEASMGLFDGAPGDKDRNGSSAALARQLGLPVVLVLDVSGQAQTVAALAKGFVDYDARVKIAGVILNKVGSDRHIRLTKSAIEDIGLPVFGALPRDPKVTLPERHLGLVQAADTADLDARLDALAAFIAAHVDLDAVQAAAREFGAAPARTDALRSPGQRIALARDAAFSFIYPHLLQGWRRAGADISFFSPLQDEAPPEDADFCWLPGGYPELHAGRLAEARNFLDGLNKFAADKPVHGECGGYMVLGETLVDAAGVGHAMSGLLSVSTNFAKRKMTLGYRRAVLAEACALGARGDILLGHEFHYATVVSPGGDPEFALAGDAYGAAPKPVGSRRGRVTGSFFHVIAAERG</sequence>
<dbReference type="CDD" id="cd05388">
    <property type="entry name" value="CobB_N"/>
    <property type="match status" value="1"/>
</dbReference>
<feature type="domain" description="CobB/CobQ-like glutamine amidotransferase" evidence="11">
    <location>
        <begin position="246"/>
        <end position="436"/>
    </location>
</feature>
<dbReference type="Gene3D" id="3.40.50.300">
    <property type="entry name" value="P-loop containing nucleotide triphosphate hydrolases"/>
    <property type="match status" value="1"/>
</dbReference>
<keyword evidence="7 9" id="KW-0460">Magnesium</keyword>
<dbReference type="PROSITE" id="PS51274">
    <property type="entry name" value="GATASE_COBBQ"/>
    <property type="match status" value="1"/>
</dbReference>
<keyword evidence="8 9" id="KW-0315">Glutamine amidotransferase</keyword>
<dbReference type="EC" id="6.3.5.9" evidence="9"/>
<dbReference type="GO" id="GO:0042242">
    <property type="term" value="F:cobyrinic acid a,c-diamide synthase activity"/>
    <property type="evidence" value="ECO:0007669"/>
    <property type="project" value="InterPro"/>
</dbReference>
<protein>
    <recommendedName>
        <fullName evidence="9">Hydrogenobyrinate a,c-diamide synthase</fullName>
        <ecNumber evidence="9">6.3.5.9</ecNumber>
    </recommendedName>
    <alternativeName>
        <fullName evidence="9">Hydrogenobyrinic acid a,c-diamide synthase</fullName>
    </alternativeName>
</protein>
<keyword evidence="3 9" id="KW-0169">Cobalamin biosynthesis</keyword>
<dbReference type="NCBIfam" id="NF002204">
    <property type="entry name" value="PRK01077.1"/>
    <property type="match status" value="1"/>
</dbReference>
<evidence type="ECO:0000256" key="8">
    <source>
        <dbReference type="ARBA" id="ARBA00022962"/>
    </source>
</evidence>
<evidence type="ECO:0000256" key="5">
    <source>
        <dbReference type="ARBA" id="ARBA00022741"/>
    </source>
</evidence>
<evidence type="ECO:0000256" key="2">
    <source>
        <dbReference type="ARBA" id="ARBA00006205"/>
    </source>
</evidence>
<evidence type="ECO:0000256" key="9">
    <source>
        <dbReference type="HAMAP-Rule" id="MF_00027"/>
    </source>
</evidence>
<dbReference type="NCBIfam" id="TIGR00379">
    <property type="entry name" value="cobB"/>
    <property type="match status" value="1"/>
</dbReference>
<dbReference type="PANTHER" id="PTHR43873:SF1">
    <property type="entry name" value="COBYRINATE A,C-DIAMIDE SYNTHASE"/>
    <property type="match status" value="1"/>
</dbReference>
<dbReference type="GO" id="GO:0005524">
    <property type="term" value="F:ATP binding"/>
    <property type="evidence" value="ECO:0007669"/>
    <property type="project" value="UniProtKB-UniRule"/>
</dbReference>
<comment type="cofactor">
    <cofactor evidence="1 9">
        <name>Mg(2+)</name>
        <dbReference type="ChEBI" id="CHEBI:18420"/>
    </cofactor>
</comment>
<keyword evidence="5 9" id="KW-0547">Nucleotide-binding</keyword>
<comment type="function">
    <text evidence="9">Catalyzes the ATP-dependent amidation of the two carboxylate groups at positions a and c of hydrogenobyrinate, using either L-glutamine or ammonia as the nitrogen source.</text>
</comment>
<dbReference type="Pfam" id="PF07685">
    <property type="entry name" value="GATase_3"/>
    <property type="match status" value="1"/>
</dbReference>
<comment type="catalytic activity">
    <reaction evidence="9">
        <text>hydrogenobyrinate + 2 L-glutamine + 2 ATP + 2 H2O = hydrogenobyrinate a,c-diamide + 2 L-glutamate + 2 ADP + 2 phosphate + 2 H(+)</text>
        <dbReference type="Rhea" id="RHEA:12544"/>
        <dbReference type="ChEBI" id="CHEBI:15377"/>
        <dbReference type="ChEBI" id="CHEBI:15378"/>
        <dbReference type="ChEBI" id="CHEBI:29985"/>
        <dbReference type="ChEBI" id="CHEBI:30616"/>
        <dbReference type="ChEBI" id="CHEBI:43474"/>
        <dbReference type="ChEBI" id="CHEBI:58359"/>
        <dbReference type="ChEBI" id="CHEBI:77873"/>
        <dbReference type="ChEBI" id="CHEBI:77874"/>
        <dbReference type="ChEBI" id="CHEBI:456216"/>
        <dbReference type="EC" id="6.3.5.9"/>
    </reaction>
</comment>
<dbReference type="SUPFAM" id="SSF52540">
    <property type="entry name" value="P-loop containing nucleoside triphosphate hydrolases"/>
    <property type="match status" value="1"/>
</dbReference>
<comment type="similarity">
    <text evidence="9">Belongs to the CobB/CbiA family.</text>
</comment>
<dbReference type="InterPro" id="IPR027417">
    <property type="entry name" value="P-loop_NTPase"/>
</dbReference>
<evidence type="ECO:0000313" key="12">
    <source>
        <dbReference type="EMBL" id="SNB78846.1"/>
    </source>
</evidence>
<comment type="domain">
    <text evidence="9">Comprises of two domains. The C-terminal domain contains the binding site for glutamine and catalyzes the hydrolysis of this substrate to glutamate and ammonia. The N-terminal domain is anticipated to bind ATP and hydrogenobyrinate and catalyzes the ultimate synthesis of the diamide product. The ammonia produced via the glutaminase domain is probably translocated to the adjacent domain via a molecular tunnel, where it reacts with an activated intermediate.</text>
</comment>
<dbReference type="Proteomes" id="UP000198418">
    <property type="component" value="Unassembled WGS sequence"/>
</dbReference>
<proteinExistence type="inferred from homology"/>
<evidence type="ECO:0000313" key="13">
    <source>
        <dbReference type="Proteomes" id="UP000198418"/>
    </source>
</evidence>
<dbReference type="InterPro" id="IPR002586">
    <property type="entry name" value="CobQ/CobB/MinD/ParA_Nub-bd_dom"/>
</dbReference>
<name>A0A212S1F2_RHOAC</name>
<dbReference type="EMBL" id="FYDG01000010">
    <property type="protein sequence ID" value="SNB78846.1"/>
    <property type="molecule type" value="Genomic_DNA"/>
</dbReference>
<dbReference type="RefSeq" id="WP_088521734.1">
    <property type="nucleotide sequence ID" value="NZ_FYDG01000010.1"/>
</dbReference>
<dbReference type="HAMAP" id="MF_00027">
    <property type="entry name" value="CobB_CbiA"/>
    <property type="match status" value="1"/>
</dbReference>
<dbReference type="InterPro" id="IPR029062">
    <property type="entry name" value="Class_I_gatase-like"/>
</dbReference>
<evidence type="ECO:0000256" key="1">
    <source>
        <dbReference type="ARBA" id="ARBA00001946"/>
    </source>
</evidence>
<keyword evidence="6 9" id="KW-0067">ATP-binding</keyword>
<evidence type="ECO:0000256" key="4">
    <source>
        <dbReference type="ARBA" id="ARBA00022598"/>
    </source>
</evidence>
<dbReference type="Gene3D" id="3.40.50.880">
    <property type="match status" value="1"/>
</dbReference>
<evidence type="ECO:0000256" key="7">
    <source>
        <dbReference type="ARBA" id="ARBA00022842"/>
    </source>
</evidence>
<dbReference type="GO" id="GO:0043802">
    <property type="term" value="F:hydrogenobyrinic acid a,c-diamide synthase (glutamine-hydrolysing) activity"/>
    <property type="evidence" value="ECO:0007669"/>
    <property type="project" value="UniProtKB-UniRule"/>
</dbReference>
<dbReference type="InterPro" id="IPR004484">
    <property type="entry name" value="CbiA/CobB_synth"/>
</dbReference>
<evidence type="ECO:0000256" key="6">
    <source>
        <dbReference type="ARBA" id="ARBA00022840"/>
    </source>
</evidence>
<keyword evidence="4 9" id="KW-0436">Ligase</keyword>
<dbReference type="Pfam" id="PF01656">
    <property type="entry name" value="CbiA"/>
    <property type="match status" value="1"/>
</dbReference>
<accession>A0A212S1F2</accession>
<comment type="pathway">
    <text evidence="9">Cofactor biosynthesis; adenosylcobalamin biosynthesis; cob(II)yrinate a,c-diamide from precorrin-2 (aerobic route): step 9/10.</text>
</comment>
<keyword evidence="13" id="KW-1185">Reference proteome</keyword>
<dbReference type="InterPro" id="IPR011698">
    <property type="entry name" value="GATase_3"/>
</dbReference>
<evidence type="ECO:0000259" key="10">
    <source>
        <dbReference type="Pfam" id="PF01656"/>
    </source>
</evidence>
<dbReference type="PANTHER" id="PTHR43873">
    <property type="entry name" value="COBYRINATE A,C-DIAMIDE SYNTHASE"/>
    <property type="match status" value="1"/>
</dbReference>
<evidence type="ECO:0000259" key="11">
    <source>
        <dbReference type="Pfam" id="PF07685"/>
    </source>
</evidence>
<organism evidence="12 13">
    <name type="scientific">Rhodoblastus acidophilus</name>
    <name type="common">Rhodopseudomonas acidophila</name>
    <dbReference type="NCBI Taxonomy" id="1074"/>
    <lineage>
        <taxon>Bacteria</taxon>
        <taxon>Pseudomonadati</taxon>
        <taxon>Pseudomonadota</taxon>
        <taxon>Alphaproteobacteria</taxon>
        <taxon>Hyphomicrobiales</taxon>
        <taxon>Rhodoblastaceae</taxon>
        <taxon>Rhodoblastus</taxon>
    </lineage>
</organism>
<reference evidence="13" key="1">
    <citation type="submission" date="2017-06" db="EMBL/GenBank/DDBJ databases">
        <authorList>
            <person name="Varghese N."/>
            <person name="Submissions S."/>
        </authorList>
    </citation>
    <scope>NUCLEOTIDE SEQUENCE [LARGE SCALE GENOMIC DNA]</scope>
    <source>
        <strain evidence="13">DSM 137</strain>
    </source>
</reference>
<dbReference type="UniPathway" id="UPA00148">
    <property type="reaction ID" value="UER00220"/>
</dbReference>
<feature type="active site" description="Nucleophile" evidence="9">
    <location>
        <position position="328"/>
    </location>
</feature>
<feature type="site" description="Increases nucleophilicity of active site Cys" evidence="9">
    <location>
        <position position="431"/>
    </location>
</feature>
<dbReference type="AlphaFoldDB" id="A0A212S1F2"/>
<feature type="domain" description="CobQ/CobB/MinD/ParA nucleotide binding" evidence="10">
    <location>
        <begin position="7"/>
        <end position="192"/>
    </location>
</feature>
<dbReference type="OrthoDB" id="9764035at2"/>